<evidence type="ECO:0000313" key="2">
    <source>
        <dbReference type="Proteomes" id="UP000199568"/>
    </source>
</evidence>
<dbReference type="Pfam" id="PF07892">
    <property type="entry name" value="DUF1667"/>
    <property type="match status" value="1"/>
</dbReference>
<reference evidence="1 2" key="1">
    <citation type="submission" date="2016-10" db="EMBL/GenBank/DDBJ databases">
        <authorList>
            <person name="de Groot N.N."/>
        </authorList>
    </citation>
    <scope>NUCLEOTIDE SEQUENCE [LARGE SCALE GENOMIC DNA]</scope>
    <source>
        <strain evidence="1 2">DSM 18979</strain>
    </source>
</reference>
<dbReference type="RefSeq" id="WP_090442887.1">
    <property type="nucleotide sequence ID" value="NZ_FOHU01000007.1"/>
</dbReference>
<keyword evidence="2" id="KW-1185">Reference proteome</keyword>
<name>A0A1I0DAP8_9FIRM</name>
<dbReference type="EMBL" id="FOHU01000007">
    <property type="protein sequence ID" value="SET28637.1"/>
    <property type="molecule type" value="Genomic_DNA"/>
</dbReference>
<gene>
    <name evidence="1" type="ORF">SAMN05660297_01920</name>
</gene>
<dbReference type="InterPro" id="IPR012460">
    <property type="entry name" value="DUF1667"/>
</dbReference>
<dbReference type="InterPro" id="IPR036593">
    <property type="entry name" value="CPE0013-like_sf"/>
</dbReference>
<dbReference type="Gene3D" id="3.10.530.10">
    <property type="entry name" value="CPE0013-like"/>
    <property type="match status" value="1"/>
</dbReference>
<dbReference type="PANTHER" id="PTHR39450">
    <property type="entry name" value="MOLYBDOPTERIN OXIDOREDUCTASE, 4FE-4S CLUSTER-BINDING SUBUNIT"/>
    <property type="match status" value="1"/>
</dbReference>
<dbReference type="AlphaFoldDB" id="A0A1I0DAP8"/>
<protein>
    <submittedName>
        <fullName evidence="1">CxxC motif-containing protein</fullName>
    </submittedName>
</protein>
<dbReference type="STRING" id="426128.SAMN05660297_01920"/>
<dbReference type="Proteomes" id="UP000199568">
    <property type="component" value="Unassembled WGS sequence"/>
</dbReference>
<accession>A0A1I0DAP8</accession>
<dbReference type="SUPFAM" id="SSF160148">
    <property type="entry name" value="CPE0013-like"/>
    <property type="match status" value="1"/>
</dbReference>
<dbReference type="OrthoDB" id="9811531at2"/>
<dbReference type="PANTHER" id="PTHR39450:SF1">
    <property type="entry name" value="DUF1667 DOMAIN-CONTAINING PROTEIN"/>
    <property type="match status" value="1"/>
</dbReference>
<sequence>MKSKEMVCIVCPLGCKLEIEAIDEAEGKYKIEGYKCPRGEEYGINEFTNPTRVLTSTVKIKGAHLKRLPVKTNGVISKYLIKECMEEINAVEVEAPVKMGDVIIANILDTGVDITASRSM</sequence>
<evidence type="ECO:0000313" key="1">
    <source>
        <dbReference type="EMBL" id="SET28637.1"/>
    </source>
</evidence>
<organism evidence="1 2">
    <name type="scientific">Natronincola peptidivorans</name>
    <dbReference type="NCBI Taxonomy" id="426128"/>
    <lineage>
        <taxon>Bacteria</taxon>
        <taxon>Bacillati</taxon>
        <taxon>Bacillota</taxon>
        <taxon>Clostridia</taxon>
        <taxon>Peptostreptococcales</taxon>
        <taxon>Natronincolaceae</taxon>
        <taxon>Natronincola</taxon>
    </lineage>
</organism>
<proteinExistence type="predicted"/>